<comment type="caution">
    <text evidence="2">The sequence shown here is derived from an EMBL/GenBank/DDBJ whole genome shotgun (WGS) entry which is preliminary data.</text>
</comment>
<protein>
    <submittedName>
        <fullName evidence="2">Uncharacterized protein</fullName>
    </submittedName>
</protein>
<gene>
    <name evidence="2" type="ORF">Y1Q_0001319</name>
</gene>
<organism evidence="2 3">
    <name type="scientific">Alligator mississippiensis</name>
    <name type="common">American alligator</name>
    <dbReference type="NCBI Taxonomy" id="8496"/>
    <lineage>
        <taxon>Eukaryota</taxon>
        <taxon>Metazoa</taxon>
        <taxon>Chordata</taxon>
        <taxon>Craniata</taxon>
        <taxon>Vertebrata</taxon>
        <taxon>Euteleostomi</taxon>
        <taxon>Archelosauria</taxon>
        <taxon>Archosauria</taxon>
        <taxon>Crocodylia</taxon>
        <taxon>Alligatoridae</taxon>
        <taxon>Alligatorinae</taxon>
        <taxon>Alligator</taxon>
    </lineage>
</organism>
<dbReference type="AlphaFoldDB" id="A0A151M903"/>
<keyword evidence="3" id="KW-1185">Reference proteome</keyword>
<sequence>MEGAGPIRTMASLLLEQTASPKIRPALKKCFHIVECQFLPLLFCVMLCGAAHTILGNFHAFSKRACSLDVTA</sequence>
<proteinExistence type="predicted"/>
<evidence type="ECO:0000313" key="3">
    <source>
        <dbReference type="Proteomes" id="UP000050525"/>
    </source>
</evidence>
<feature type="transmembrane region" description="Helical" evidence="1">
    <location>
        <begin position="38"/>
        <end position="58"/>
    </location>
</feature>
<keyword evidence="1" id="KW-0472">Membrane</keyword>
<evidence type="ECO:0000256" key="1">
    <source>
        <dbReference type="SAM" id="Phobius"/>
    </source>
</evidence>
<dbReference type="Proteomes" id="UP000050525">
    <property type="component" value="Unassembled WGS sequence"/>
</dbReference>
<evidence type="ECO:0000313" key="2">
    <source>
        <dbReference type="EMBL" id="KYO20997.1"/>
    </source>
</evidence>
<keyword evidence="1" id="KW-0812">Transmembrane</keyword>
<name>A0A151M903_ALLMI</name>
<keyword evidence="1" id="KW-1133">Transmembrane helix</keyword>
<dbReference type="EMBL" id="AKHW03006295">
    <property type="protein sequence ID" value="KYO20997.1"/>
    <property type="molecule type" value="Genomic_DNA"/>
</dbReference>
<accession>A0A151M903</accession>
<reference evidence="2 3" key="1">
    <citation type="journal article" date="2012" name="Genome Biol.">
        <title>Sequencing three crocodilian genomes to illuminate the evolution of archosaurs and amniotes.</title>
        <authorList>
            <person name="St John J.A."/>
            <person name="Braun E.L."/>
            <person name="Isberg S.R."/>
            <person name="Miles L.G."/>
            <person name="Chong A.Y."/>
            <person name="Gongora J."/>
            <person name="Dalzell P."/>
            <person name="Moran C."/>
            <person name="Bed'hom B."/>
            <person name="Abzhanov A."/>
            <person name="Burgess S.C."/>
            <person name="Cooksey A.M."/>
            <person name="Castoe T.A."/>
            <person name="Crawford N.G."/>
            <person name="Densmore L.D."/>
            <person name="Drew J.C."/>
            <person name="Edwards S.V."/>
            <person name="Faircloth B.C."/>
            <person name="Fujita M.K."/>
            <person name="Greenwold M.J."/>
            <person name="Hoffmann F.G."/>
            <person name="Howard J.M."/>
            <person name="Iguchi T."/>
            <person name="Janes D.E."/>
            <person name="Khan S.Y."/>
            <person name="Kohno S."/>
            <person name="de Koning A.J."/>
            <person name="Lance S.L."/>
            <person name="McCarthy F.M."/>
            <person name="McCormack J.E."/>
            <person name="Merchant M.E."/>
            <person name="Peterson D.G."/>
            <person name="Pollock D.D."/>
            <person name="Pourmand N."/>
            <person name="Raney B.J."/>
            <person name="Roessler K.A."/>
            <person name="Sanford J.R."/>
            <person name="Sawyer R.H."/>
            <person name="Schmidt C.J."/>
            <person name="Triplett E.W."/>
            <person name="Tuberville T.D."/>
            <person name="Venegas-Anaya M."/>
            <person name="Howard J.T."/>
            <person name="Jarvis E.D."/>
            <person name="Guillette L.J.Jr."/>
            <person name="Glenn T.C."/>
            <person name="Green R.E."/>
            <person name="Ray D.A."/>
        </authorList>
    </citation>
    <scope>NUCLEOTIDE SEQUENCE [LARGE SCALE GENOMIC DNA]</scope>
    <source>
        <strain evidence="2">KSC_2009_1</strain>
    </source>
</reference>